<organism evidence="1 2">
    <name type="scientific">Cotesia glomerata</name>
    <name type="common">Lepidopteran parasitic wasp</name>
    <name type="synonym">Apanteles glomeratus</name>
    <dbReference type="NCBI Taxonomy" id="32391"/>
    <lineage>
        <taxon>Eukaryota</taxon>
        <taxon>Metazoa</taxon>
        <taxon>Ecdysozoa</taxon>
        <taxon>Arthropoda</taxon>
        <taxon>Hexapoda</taxon>
        <taxon>Insecta</taxon>
        <taxon>Pterygota</taxon>
        <taxon>Neoptera</taxon>
        <taxon>Endopterygota</taxon>
        <taxon>Hymenoptera</taxon>
        <taxon>Apocrita</taxon>
        <taxon>Ichneumonoidea</taxon>
        <taxon>Braconidae</taxon>
        <taxon>Microgastrinae</taxon>
        <taxon>Cotesia</taxon>
    </lineage>
</organism>
<evidence type="ECO:0000313" key="1">
    <source>
        <dbReference type="EMBL" id="KAH0568730.1"/>
    </source>
</evidence>
<dbReference type="EMBL" id="JAHXZJ010000001">
    <property type="protein sequence ID" value="KAH0568730.1"/>
    <property type="molecule type" value="Genomic_DNA"/>
</dbReference>
<keyword evidence="2" id="KW-1185">Reference proteome</keyword>
<comment type="caution">
    <text evidence="1">The sequence shown here is derived from an EMBL/GenBank/DDBJ whole genome shotgun (WGS) entry which is preliminary data.</text>
</comment>
<reference evidence="1 2" key="1">
    <citation type="journal article" date="2021" name="J. Hered.">
        <title>A chromosome-level genome assembly of the parasitoid wasp, Cotesia glomerata (Hymenoptera: Braconidae).</title>
        <authorList>
            <person name="Pinto B.J."/>
            <person name="Weis J.J."/>
            <person name="Gamble T."/>
            <person name="Ode P.J."/>
            <person name="Paul R."/>
            <person name="Zaspel J.M."/>
        </authorList>
    </citation>
    <scope>NUCLEOTIDE SEQUENCE [LARGE SCALE GENOMIC DNA]</scope>
    <source>
        <strain evidence="1">CgM1</strain>
    </source>
</reference>
<name>A0AAV7J6T2_COTGL</name>
<dbReference type="AlphaFoldDB" id="A0AAV7J6T2"/>
<evidence type="ECO:0000313" key="2">
    <source>
        <dbReference type="Proteomes" id="UP000826195"/>
    </source>
</evidence>
<gene>
    <name evidence="1" type="ORF">KQX54_021420</name>
</gene>
<sequence length="71" mass="7922">MKTVTTRWPGQDACVRSHVNVLKSGFFVDGSDTGTILRTRTKSRDFSGIYKLEFNGTEPRCATAVTQDRLP</sequence>
<proteinExistence type="predicted"/>
<dbReference type="Proteomes" id="UP000826195">
    <property type="component" value="Unassembled WGS sequence"/>
</dbReference>
<accession>A0AAV7J6T2</accession>
<protein>
    <submittedName>
        <fullName evidence="1">Uncharacterized protein</fullName>
    </submittedName>
</protein>